<dbReference type="InterPro" id="IPR017900">
    <property type="entry name" value="4Fe4S_Fe_S_CS"/>
</dbReference>
<gene>
    <name evidence="5" type="ORF">SAMN02746089_00683</name>
</gene>
<reference evidence="5 6" key="1">
    <citation type="submission" date="2016-11" db="EMBL/GenBank/DDBJ databases">
        <authorList>
            <person name="Jaros S."/>
            <person name="Januszkiewicz K."/>
            <person name="Wedrychowicz H."/>
        </authorList>
    </citation>
    <scope>NUCLEOTIDE SEQUENCE [LARGE SCALE GENOMIC DNA]</scope>
    <source>
        <strain evidence="5 6">DSM 17918</strain>
    </source>
</reference>
<evidence type="ECO:0000256" key="3">
    <source>
        <dbReference type="ARBA" id="ARBA00023014"/>
    </source>
</evidence>
<protein>
    <submittedName>
        <fullName evidence="5">2-oxoglutarate ferredoxin oxidoreductase subunit delta</fullName>
    </submittedName>
</protein>
<dbReference type="RefSeq" id="WP_073341777.1">
    <property type="nucleotide sequence ID" value="NZ_FQVH01000004.1"/>
</dbReference>
<sequence length="71" mass="7899">MRGKVSFKQDLCKGCELCTTVCPVRIVKMSDSLNVKGYHPSTIAEEDMHKCIACAFCAMICPDCVIEVERI</sequence>
<evidence type="ECO:0000256" key="2">
    <source>
        <dbReference type="ARBA" id="ARBA00023004"/>
    </source>
</evidence>
<accession>A0A1M4VPX3</accession>
<dbReference type="Pfam" id="PF13237">
    <property type="entry name" value="Fer4_10"/>
    <property type="match status" value="1"/>
</dbReference>
<dbReference type="GO" id="GO:0051536">
    <property type="term" value="F:iron-sulfur cluster binding"/>
    <property type="evidence" value="ECO:0007669"/>
    <property type="project" value="UniProtKB-KW"/>
</dbReference>
<dbReference type="GO" id="GO:0046872">
    <property type="term" value="F:metal ion binding"/>
    <property type="evidence" value="ECO:0007669"/>
    <property type="project" value="UniProtKB-KW"/>
</dbReference>
<dbReference type="Proteomes" id="UP000184088">
    <property type="component" value="Unassembled WGS sequence"/>
</dbReference>
<keyword evidence="6" id="KW-1185">Reference proteome</keyword>
<evidence type="ECO:0000259" key="4">
    <source>
        <dbReference type="PROSITE" id="PS51379"/>
    </source>
</evidence>
<dbReference type="EMBL" id="FQVH01000004">
    <property type="protein sequence ID" value="SHE70900.1"/>
    <property type="molecule type" value="Genomic_DNA"/>
</dbReference>
<keyword evidence="3" id="KW-0411">Iron-sulfur</keyword>
<dbReference type="PROSITE" id="PS51379">
    <property type="entry name" value="4FE4S_FER_2"/>
    <property type="match status" value="2"/>
</dbReference>
<keyword evidence="2" id="KW-0408">Iron</keyword>
<dbReference type="PROSITE" id="PS00198">
    <property type="entry name" value="4FE4S_FER_1"/>
    <property type="match status" value="1"/>
</dbReference>
<feature type="domain" description="4Fe-4S ferredoxin-type" evidence="4">
    <location>
        <begin position="3"/>
        <end position="32"/>
    </location>
</feature>
<dbReference type="STRING" id="1121256.SAMN02746089_00683"/>
<evidence type="ECO:0000256" key="1">
    <source>
        <dbReference type="ARBA" id="ARBA00022723"/>
    </source>
</evidence>
<proteinExistence type="predicted"/>
<dbReference type="OrthoDB" id="9803192at2"/>
<dbReference type="InterPro" id="IPR017896">
    <property type="entry name" value="4Fe4S_Fe-S-bd"/>
</dbReference>
<feature type="domain" description="4Fe-4S ferredoxin-type" evidence="4">
    <location>
        <begin position="42"/>
        <end position="71"/>
    </location>
</feature>
<dbReference type="Gene3D" id="3.30.70.20">
    <property type="match status" value="1"/>
</dbReference>
<dbReference type="AlphaFoldDB" id="A0A1M4VPX3"/>
<dbReference type="Gene3D" id="3.30.70.3270">
    <property type="match status" value="1"/>
</dbReference>
<organism evidence="5 6">
    <name type="scientific">Caldanaerobius fijiensis DSM 17918</name>
    <dbReference type="NCBI Taxonomy" id="1121256"/>
    <lineage>
        <taxon>Bacteria</taxon>
        <taxon>Bacillati</taxon>
        <taxon>Bacillota</taxon>
        <taxon>Clostridia</taxon>
        <taxon>Thermoanaerobacterales</taxon>
        <taxon>Thermoanaerobacteraceae</taxon>
        <taxon>Caldanaerobius</taxon>
    </lineage>
</organism>
<evidence type="ECO:0000313" key="5">
    <source>
        <dbReference type="EMBL" id="SHE70900.1"/>
    </source>
</evidence>
<dbReference type="PANTHER" id="PTHR43122">
    <property type="entry name" value="FERREDOXIN SUBUNIT OF PYRUVATE:FLAVODOXIN OXIDOREDUCTASE-RELATED"/>
    <property type="match status" value="1"/>
</dbReference>
<name>A0A1M4VPX3_9THEO</name>
<keyword evidence="1" id="KW-0479">Metal-binding</keyword>
<dbReference type="SUPFAM" id="SSF54862">
    <property type="entry name" value="4Fe-4S ferredoxins"/>
    <property type="match status" value="1"/>
</dbReference>
<evidence type="ECO:0000313" key="6">
    <source>
        <dbReference type="Proteomes" id="UP000184088"/>
    </source>
</evidence>
<dbReference type="PANTHER" id="PTHR43122:SF2">
    <property type="entry name" value="FERREDOXIN SUBUNIT OF PYRUVATE:FLAVODOXIN OXIDOREDUCTASE"/>
    <property type="match status" value="1"/>
</dbReference>